<accession>A0A4R0KCE0</accession>
<evidence type="ECO:0000313" key="6">
    <source>
        <dbReference type="EMBL" id="TCC55986.1"/>
    </source>
</evidence>
<dbReference type="GO" id="GO:0006302">
    <property type="term" value="P:double-strand break repair"/>
    <property type="evidence" value="ECO:0007669"/>
    <property type="project" value="InterPro"/>
</dbReference>
<proteinExistence type="inferred from homology"/>
<evidence type="ECO:0000256" key="2">
    <source>
        <dbReference type="ARBA" id="ARBA00011322"/>
    </source>
</evidence>
<feature type="coiled-coil region" evidence="4">
    <location>
        <begin position="241"/>
        <end position="268"/>
    </location>
</feature>
<reference evidence="6 7" key="1">
    <citation type="submission" date="2019-02" db="EMBL/GenBank/DDBJ databases">
        <title>Kribbella capetownensis sp. nov. and Kribbella speibonae sp. nov., isolated from soil.</title>
        <authorList>
            <person name="Curtis S.M."/>
            <person name="Norton I."/>
            <person name="Everest G.J."/>
            <person name="Meyers P.R."/>
        </authorList>
    </citation>
    <scope>NUCLEOTIDE SEQUENCE [LARGE SCALE GENOMIC DNA]</scope>
    <source>
        <strain evidence="6 7">NRRL B-24813</strain>
    </source>
</reference>
<name>A0A4R0KCE0_9ACTN</name>
<evidence type="ECO:0000259" key="5">
    <source>
        <dbReference type="Pfam" id="PF13476"/>
    </source>
</evidence>
<comment type="subunit">
    <text evidence="2">Heterodimer of SbcC and SbcD.</text>
</comment>
<keyword evidence="7" id="KW-1185">Reference proteome</keyword>
<dbReference type="PANTHER" id="PTHR32114:SF2">
    <property type="entry name" value="ABC TRANSPORTER ABCH.3"/>
    <property type="match status" value="1"/>
</dbReference>
<dbReference type="InterPro" id="IPR038729">
    <property type="entry name" value="Rad50/SbcC_AAA"/>
</dbReference>
<protein>
    <recommendedName>
        <fullName evidence="3">Nuclease SbcCD subunit C</fullName>
    </recommendedName>
</protein>
<dbReference type="RefSeq" id="WP_131363826.1">
    <property type="nucleotide sequence ID" value="NZ_SJKB01000014.1"/>
</dbReference>
<feature type="domain" description="Rad50/SbcC-type AAA" evidence="5">
    <location>
        <begin position="83"/>
        <end position="161"/>
    </location>
</feature>
<evidence type="ECO:0000256" key="3">
    <source>
        <dbReference type="ARBA" id="ARBA00013368"/>
    </source>
</evidence>
<organism evidence="6 7">
    <name type="scientific">Kribbella pittospori</name>
    <dbReference type="NCBI Taxonomy" id="722689"/>
    <lineage>
        <taxon>Bacteria</taxon>
        <taxon>Bacillati</taxon>
        <taxon>Actinomycetota</taxon>
        <taxon>Actinomycetes</taxon>
        <taxon>Propionibacteriales</taxon>
        <taxon>Kribbellaceae</taxon>
        <taxon>Kribbella</taxon>
    </lineage>
</organism>
<dbReference type="PANTHER" id="PTHR32114">
    <property type="entry name" value="ABC TRANSPORTER ABCH.3"/>
    <property type="match status" value="1"/>
</dbReference>
<dbReference type="Pfam" id="PF13476">
    <property type="entry name" value="AAA_23"/>
    <property type="match status" value="1"/>
</dbReference>
<gene>
    <name evidence="6" type="ORF">E0H73_35340</name>
</gene>
<dbReference type="Proteomes" id="UP000291144">
    <property type="component" value="Unassembled WGS sequence"/>
</dbReference>
<dbReference type="GO" id="GO:0016887">
    <property type="term" value="F:ATP hydrolysis activity"/>
    <property type="evidence" value="ECO:0007669"/>
    <property type="project" value="InterPro"/>
</dbReference>
<dbReference type="OrthoDB" id="4428168at2"/>
<comment type="similarity">
    <text evidence="1">Belongs to the SMC family. SbcC subfamily.</text>
</comment>
<evidence type="ECO:0000256" key="4">
    <source>
        <dbReference type="SAM" id="Coils"/>
    </source>
</evidence>
<dbReference type="Gene3D" id="3.40.50.300">
    <property type="entry name" value="P-loop containing nucleotide triphosphate hydrolases"/>
    <property type="match status" value="2"/>
</dbReference>
<dbReference type="AlphaFoldDB" id="A0A4R0KCE0"/>
<dbReference type="InterPro" id="IPR027417">
    <property type="entry name" value="P-loop_NTPase"/>
</dbReference>
<comment type="caution">
    <text evidence="6">The sequence shown here is derived from an EMBL/GenBank/DDBJ whole genome shotgun (WGS) entry which is preliminary data.</text>
</comment>
<dbReference type="SUPFAM" id="SSF52540">
    <property type="entry name" value="P-loop containing nucleoside triphosphate hydrolases"/>
    <property type="match status" value="1"/>
</dbReference>
<evidence type="ECO:0000256" key="1">
    <source>
        <dbReference type="ARBA" id="ARBA00006930"/>
    </source>
</evidence>
<dbReference type="EMBL" id="SJKB01000014">
    <property type="protein sequence ID" value="TCC55986.1"/>
    <property type="molecule type" value="Genomic_DNA"/>
</dbReference>
<sequence length="823" mass="88990">MTDDKADDQQPGPGDESVVDTVVVLADQDLTLTERQKMLVLAAMESDEALADELGAAGESSTTDKSANAASTEVEPVGAFLTSITVSGFRGIGAEACLDLHPGPGLTVVAGRNGSGKSSFSEALEFALTGESYRWKGKKPFWTNAWRNLHQVQSTRIRIALAEEGHGPTEIGVDWAADGGLNDGCVWTQRHGKPRTTGVGALGWGEALELYRPILSYDELSQRLEGTQTDLYRSLESILGLDQIADGINRLTNQVKHLKAASDDASAAKSALKGRLENVDDVRARTVTIQLGKQKPDLTLVMSTALSSVTADGVGEHLRALSEMTVPDRQAVESAADELLKAVQQLAELASDASTRADTRSRLIEMALQFHSQHGDQTCPVCSGNVLDDEWHRRAQADLAADRASVAVLRSARDDLAARRTAARGLIDVPALPAADDELKLATLGEANAALKAWRDAPASGAELSRHLATNIGPVVDVLTRLRDEAAAKLSQRDDSWREVAVDVSEWVKLRRAAEASDQDLRDARASQTWLKVNAEKLRNQRLEPLAEKAKWIWSHLRRESNIDLDAITLSGQRSRGTVNLAARVDGEPAEGLPVMSQGELNAIAMALFLPRATMSASPLRFVVLDDPVQAMDPEKVDGLTEVLVEYAKDRQVIVFSHDDRLTESVRRTAPKARIVQVERGVDSKVQVVPCQSPAQRYIKDVAELLADENVPSAVISKAVPGYVRLAVEAAAHEVHFAKQLSKGTPRDKVEAAWESASTTSGKVALAMFGAKSFSLTNWQRAAHRSRTLGICRKGVHEGLTGSADGAVDDLRQTVDDILRQRK</sequence>
<evidence type="ECO:0000313" key="7">
    <source>
        <dbReference type="Proteomes" id="UP000291144"/>
    </source>
</evidence>
<keyword evidence="4" id="KW-0175">Coiled coil</keyword>